<accession>A0ABT5B250</accession>
<sequence length="203" mass="20950">MTEVRRDGRAGHALRTVQAWAADKVGRVRARAAEKSTHVLAAGGVRAAATALELAAGPIGGTLVAAGAEAAVLAIATHAVRRTLAESATESDLRAVLPVVIAELTRAELCETHVADGWRVACGIGDAARGGLALVVGLRRATIAVAASRVAVAALRKAGFKKWLWVGSVATVARLPAEVRRACELVRRAEHEALTLAGRVARG</sequence>
<comment type="caution">
    <text evidence="1">The sequence shown here is derived from an EMBL/GenBank/DDBJ whole genome shotgun (WGS) entry which is preliminary data.</text>
</comment>
<dbReference type="EMBL" id="JAQNDN010000003">
    <property type="protein sequence ID" value="MDC0668188.1"/>
    <property type="molecule type" value="Genomic_DNA"/>
</dbReference>
<protein>
    <submittedName>
        <fullName evidence="1">Uncharacterized protein</fullName>
    </submittedName>
</protein>
<organism evidence="1 2">
    <name type="scientific">Nannocystis radixulma</name>
    <dbReference type="NCBI Taxonomy" id="2995305"/>
    <lineage>
        <taxon>Bacteria</taxon>
        <taxon>Pseudomonadati</taxon>
        <taxon>Myxococcota</taxon>
        <taxon>Polyangia</taxon>
        <taxon>Nannocystales</taxon>
        <taxon>Nannocystaceae</taxon>
        <taxon>Nannocystis</taxon>
    </lineage>
</organism>
<gene>
    <name evidence="1" type="ORF">POL58_10585</name>
</gene>
<keyword evidence="2" id="KW-1185">Reference proteome</keyword>
<name>A0ABT5B250_9BACT</name>
<evidence type="ECO:0000313" key="1">
    <source>
        <dbReference type="EMBL" id="MDC0668188.1"/>
    </source>
</evidence>
<dbReference type="Proteomes" id="UP001217838">
    <property type="component" value="Unassembled WGS sequence"/>
</dbReference>
<dbReference type="RefSeq" id="WP_271997064.1">
    <property type="nucleotide sequence ID" value="NZ_JAQNDN010000003.1"/>
</dbReference>
<reference evidence="1 2" key="1">
    <citation type="submission" date="2022-11" db="EMBL/GenBank/DDBJ databases">
        <title>Minimal conservation of predation-associated metabolite biosynthetic gene clusters underscores biosynthetic potential of Myxococcota including descriptions for ten novel species: Archangium lansinium sp. nov., Myxococcus landrumus sp. nov., Nannocystis bai.</title>
        <authorList>
            <person name="Ahearne A."/>
            <person name="Stevens C."/>
            <person name="Dowd S."/>
        </authorList>
    </citation>
    <scope>NUCLEOTIDE SEQUENCE [LARGE SCALE GENOMIC DNA]</scope>
    <source>
        <strain evidence="1 2">NCELM</strain>
    </source>
</reference>
<evidence type="ECO:0000313" key="2">
    <source>
        <dbReference type="Proteomes" id="UP001217838"/>
    </source>
</evidence>
<proteinExistence type="predicted"/>